<dbReference type="EMBL" id="DAKRPA010000083">
    <property type="protein sequence ID" value="DAZ99434.1"/>
    <property type="molecule type" value="Genomic_DNA"/>
</dbReference>
<proteinExistence type="predicted"/>
<sequence>MQSCFNLYGDPAYGVTRFIIAPFKGNHLSAQQQAFNRAMSSVRESVEWNSAE</sequence>
<gene>
    <name evidence="1" type="ORF">N0F65_004067</name>
</gene>
<evidence type="ECO:0008006" key="3">
    <source>
        <dbReference type="Google" id="ProtNLM"/>
    </source>
</evidence>
<name>A0AAV2Z3V7_9STRA</name>
<reference evidence="1" key="1">
    <citation type="submission" date="2022-11" db="EMBL/GenBank/DDBJ databases">
        <authorList>
            <person name="Morgan W.R."/>
            <person name="Tartar A."/>
        </authorList>
    </citation>
    <scope>NUCLEOTIDE SEQUENCE</scope>
    <source>
        <strain evidence="1">ARSEF 373</strain>
    </source>
</reference>
<evidence type="ECO:0000313" key="1">
    <source>
        <dbReference type="EMBL" id="DAZ99434.1"/>
    </source>
</evidence>
<comment type="caution">
    <text evidence="1">The sequence shown here is derived from an EMBL/GenBank/DDBJ whole genome shotgun (WGS) entry which is preliminary data.</text>
</comment>
<reference evidence="1" key="2">
    <citation type="journal article" date="2023" name="Microbiol Resour">
        <title>Decontamination and Annotation of the Draft Genome Sequence of the Oomycete Lagenidium giganteum ARSEF 373.</title>
        <authorList>
            <person name="Morgan W.R."/>
            <person name="Tartar A."/>
        </authorList>
    </citation>
    <scope>NUCLEOTIDE SEQUENCE</scope>
    <source>
        <strain evidence="1">ARSEF 373</strain>
    </source>
</reference>
<accession>A0AAV2Z3V7</accession>
<dbReference type="Proteomes" id="UP001146120">
    <property type="component" value="Unassembled WGS sequence"/>
</dbReference>
<dbReference type="AlphaFoldDB" id="A0AAV2Z3V7"/>
<evidence type="ECO:0000313" key="2">
    <source>
        <dbReference type="Proteomes" id="UP001146120"/>
    </source>
</evidence>
<protein>
    <recommendedName>
        <fullName evidence="3">DDE Tnp4 domain-containing protein</fullName>
    </recommendedName>
</protein>
<keyword evidence="2" id="KW-1185">Reference proteome</keyword>
<organism evidence="1 2">
    <name type="scientific">Lagenidium giganteum</name>
    <dbReference type="NCBI Taxonomy" id="4803"/>
    <lineage>
        <taxon>Eukaryota</taxon>
        <taxon>Sar</taxon>
        <taxon>Stramenopiles</taxon>
        <taxon>Oomycota</taxon>
        <taxon>Peronosporomycetes</taxon>
        <taxon>Pythiales</taxon>
        <taxon>Pythiaceae</taxon>
    </lineage>
</organism>